<dbReference type="PANTHER" id="PTHR15944">
    <property type="entry name" value="FARNESYLCYSTEINE LYASE"/>
    <property type="match status" value="1"/>
</dbReference>
<dbReference type="GO" id="GO:0001735">
    <property type="term" value="F:prenylcysteine oxidase activity"/>
    <property type="evidence" value="ECO:0007669"/>
    <property type="project" value="InterPro"/>
</dbReference>
<comment type="similarity">
    <text evidence="2">Belongs to the prenylcysteine oxidase family.</text>
</comment>
<evidence type="ECO:0000256" key="5">
    <source>
        <dbReference type="ARBA" id="ARBA00022827"/>
    </source>
</evidence>
<protein>
    <recommendedName>
        <fullName evidence="9">Prenylcysteine lyase domain-containing protein</fullName>
    </recommendedName>
</protein>
<comment type="cofactor">
    <cofactor evidence="1">
        <name>FAD</name>
        <dbReference type="ChEBI" id="CHEBI:57692"/>
    </cofactor>
</comment>
<name>W6MKM8_9ASCO</name>
<dbReference type="EMBL" id="HG793127">
    <property type="protein sequence ID" value="CDK26558.1"/>
    <property type="molecule type" value="Genomic_DNA"/>
</dbReference>
<dbReference type="GeneID" id="34519948"/>
<dbReference type="HOGENOM" id="CLU_021176_0_0_1"/>
<keyword evidence="4" id="KW-0732">Signal</keyword>
<dbReference type="GO" id="GO:0030328">
    <property type="term" value="P:prenylcysteine catabolic process"/>
    <property type="evidence" value="ECO:0007669"/>
    <property type="project" value="InterPro"/>
</dbReference>
<dbReference type="OrthoDB" id="437369at2759"/>
<dbReference type="AlphaFoldDB" id="W6MKM8"/>
<dbReference type="Gene3D" id="3.50.50.60">
    <property type="entry name" value="FAD/NAD(P)-binding domain"/>
    <property type="match status" value="1"/>
</dbReference>
<dbReference type="Pfam" id="PF07156">
    <property type="entry name" value="Prenylcys_lyase"/>
    <property type="match status" value="1"/>
</dbReference>
<keyword evidence="7" id="KW-0325">Glycoprotein</keyword>
<evidence type="ECO:0000256" key="7">
    <source>
        <dbReference type="ARBA" id="ARBA00023180"/>
    </source>
</evidence>
<accession>W6MKM8</accession>
<dbReference type="InterPro" id="IPR010795">
    <property type="entry name" value="Prenylcys_lyase"/>
</dbReference>
<keyword evidence="8" id="KW-1133">Transmembrane helix</keyword>
<keyword evidence="11" id="KW-1185">Reference proteome</keyword>
<gene>
    <name evidence="10" type="ORF">KUCA_T00002530001</name>
</gene>
<evidence type="ECO:0000259" key="9">
    <source>
        <dbReference type="Pfam" id="PF07156"/>
    </source>
</evidence>
<keyword evidence="8" id="KW-0812">Transmembrane</keyword>
<dbReference type="Pfam" id="PF13450">
    <property type="entry name" value="NAD_binding_8"/>
    <property type="match status" value="1"/>
</dbReference>
<evidence type="ECO:0000256" key="3">
    <source>
        <dbReference type="ARBA" id="ARBA00022630"/>
    </source>
</evidence>
<feature type="transmembrane region" description="Helical" evidence="8">
    <location>
        <begin position="12"/>
        <end position="34"/>
    </location>
</feature>
<dbReference type="Proteomes" id="UP000019384">
    <property type="component" value="Unassembled WGS sequence"/>
</dbReference>
<evidence type="ECO:0000313" key="10">
    <source>
        <dbReference type="EMBL" id="CDK26558.1"/>
    </source>
</evidence>
<keyword evidence="5" id="KW-0274">FAD</keyword>
<evidence type="ECO:0000256" key="4">
    <source>
        <dbReference type="ARBA" id="ARBA00022729"/>
    </source>
</evidence>
<dbReference type="GO" id="GO:0030327">
    <property type="term" value="P:prenylated protein catabolic process"/>
    <property type="evidence" value="ECO:0007669"/>
    <property type="project" value="TreeGrafter"/>
</dbReference>
<reference evidence="10" key="1">
    <citation type="submission" date="2013-12" db="EMBL/GenBank/DDBJ databases">
        <authorList>
            <person name="Genoscope - CEA"/>
        </authorList>
    </citation>
    <scope>NUCLEOTIDE SEQUENCE</scope>
    <source>
        <strain evidence="10">CBS 1993</strain>
    </source>
</reference>
<dbReference type="PRINTS" id="PR00419">
    <property type="entry name" value="ADXRDTASE"/>
</dbReference>
<dbReference type="InterPro" id="IPR036188">
    <property type="entry name" value="FAD/NAD-bd_sf"/>
</dbReference>
<sequence length="497" mass="54807">MSSLGQKANRYILIFGVMTLVPLVFLAYSLSLVWGNSCGASPPSSDSIGAERIAIIGAGAGGSSCAYYLQKFTSFGYNITVFERSNYVGGRSTTVRAKNSSTLVELGASIFIGDNEIMMNAVETFGLDHHDFSTSDEFLIWNGEEALYTYQDSSIPYYSQTKLLLRYGLSYFSAKTLVSGIVDKFLTYYYSDYFPFPSLTKLSLTTGFSELTGETSETFFTSNNIGSLYLHEIIEAVTRVNYAQNVNQIHALGASVCMAAGSAYSVTGGNWQVFDSFIKVSEANLLLQHGVASIKKNAQSNFEVTAVDSSGYEFTEEYDQVVIAAPYYQTNINLPTGYSSEVENRQYVELHVTLLTTFGTLSKSYFNADYVPTTVITSSEGAQKNTPFFSISKVGNISETTESIYKIFSPAELSDKFITTLFEKGSTISWVHRKTWKPYPYLKPTTQFTDFQLDQDGLWYLNGMEEFISTMETSALAGANVAALISKGKNTTFLTVP</sequence>
<dbReference type="RefSeq" id="XP_022458560.1">
    <property type="nucleotide sequence ID" value="XM_022602790.1"/>
</dbReference>
<dbReference type="InterPro" id="IPR017046">
    <property type="entry name" value="Prenylcysteine_Oxase1"/>
</dbReference>
<evidence type="ECO:0000313" key="11">
    <source>
        <dbReference type="Proteomes" id="UP000019384"/>
    </source>
</evidence>
<organism evidence="10 11">
    <name type="scientific">Kuraishia capsulata CBS 1993</name>
    <dbReference type="NCBI Taxonomy" id="1382522"/>
    <lineage>
        <taxon>Eukaryota</taxon>
        <taxon>Fungi</taxon>
        <taxon>Dikarya</taxon>
        <taxon>Ascomycota</taxon>
        <taxon>Saccharomycotina</taxon>
        <taxon>Pichiomycetes</taxon>
        <taxon>Pichiales</taxon>
        <taxon>Pichiaceae</taxon>
        <taxon>Kuraishia</taxon>
    </lineage>
</organism>
<evidence type="ECO:0000256" key="6">
    <source>
        <dbReference type="ARBA" id="ARBA00023002"/>
    </source>
</evidence>
<keyword evidence="8" id="KW-0472">Membrane</keyword>
<feature type="domain" description="Prenylcysteine lyase" evidence="9">
    <location>
        <begin position="152"/>
        <end position="487"/>
    </location>
</feature>
<evidence type="ECO:0000256" key="1">
    <source>
        <dbReference type="ARBA" id="ARBA00001974"/>
    </source>
</evidence>
<evidence type="ECO:0000256" key="8">
    <source>
        <dbReference type="SAM" id="Phobius"/>
    </source>
</evidence>
<keyword evidence="6" id="KW-0560">Oxidoreductase</keyword>
<dbReference type="PIRSF" id="PIRSF036292">
    <property type="entry name" value="Prenylcysteine_oxidase"/>
    <property type="match status" value="1"/>
</dbReference>
<proteinExistence type="inferred from homology"/>
<reference evidence="10" key="2">
    <citation type="submission" date="2014-02" db="EMBL/GenBank/DDBJ databases">
        <title>Complete DNA sequence of /Kuraishia capsulata/ illustrates novel genomic features among budding yeasts (/Saccharomycotina/).</title>
        <authorList>
            <person name="Morales L."/>
            <person name="Noel B."/>
            <person name="Porcel B."/>
            <person name="Marcet-Houben M."/>
            <person name="Hullo M-F."/>
            <person name="Sacerdot C."/>
            <person name="Tekaia F."/>
            <person name="Leh-Louis V."/>
            <person name="Despons L."/>
            <person name="Khanna V."/>
            <person name="Aury J-M."/>
            <person name="Barbe V."/>
            <person name="Couloux A."/>
            <person name="Labadie K."/>
            <person name="Pelletier E."/>
            <person name="Souciet J-L."/>
            <person name="Boekhout T."/>
            <person name="Gabaldon T."/>
            <person name="Wincker P."/>
            <person name="Dujon B."/>
        </authorList>
    </citation>
    <scope>NUCLEOTIDE SEQUENCE</scope>
    <source>
        <strain evidence="10">CBS 1993</strain>
    </source>
</reference>
<keyword evidence="3" id="KW-0285">Flavoprotein</keyword>
<evidence type="ECO:0000256" key="2">
    <source>
        <dbReference type="ARBA" id="ARBA00009967"/>
    </source>
</evidence>
<dbReference type="PANTHER" id="PTHR15944:SF0">
    <property type="entry name" value="PRENYLCYSTEINE LYASE DOMAIN-CONTAINING PROTEIN"/>
    <property type="match status" value="1"/>
</dbReference>
<dbReference type="SUPFAM" id="SSF51905">
    <property type="entry name" value="FAD/NAD(P)-binding domain"/>
    <property type="match status" value="1"/>
</dbReference>
<dbReference type="STRING" id="1382522.W6MKM8"/>